<organism evidence="4 5">
    <name type="scientific">Candidatus Ventrousia excrementavium</name>
    <dbReference type="NCBI Taxonomy" id="2840961"/>
    <lineage>
        <taxon>Bacteria</taxon>
        <taxon>Bacillati</taxon>
        <taxon>Bacillota</taxon>
        <taxon>Clostridia</taxon>
        <taxon>Eubacteriales</taxon>
        <taxon>Clostridiaceae</taxon>
        <taxon>Clostridiaceae incertae sedis</taxon>
        <taxon>Candidatus Ventrousia</taxon>
    </lineage>
</organism>
<reference evidence="4" key="2">
    <citation type="journal article" date="2021" name="PeerJ">
        <title>Extensive microbial diversity within the chicken gut microbiome revealed by metagenomics and culture.</title>
        <authorList>
            <person name="Gilroy R."/>
            <person name="Ravi A."/>
            <person name="Getino M."/>
            <person name="Pursley I."/>
            <person name="Horton D.L."/>
            <person name="Alikhan N.F."/>
            <person name="Baker D."/>
            <person name="Gharbi K."/>
            <person name="Hall N."/>
            <person name="Watson M."/>
            <person name="Adriaenssens E.M."/>
            <person name="Foster-Nyarko E."/>
            <person name="Jarju S."/>
            <person name="Secka A."/>
            <person name="Antonio M."/>
            <person name="Oren A."/>
            <person name="Chaudhuri R.R."/>
            <person name="La Ragione R."/>
            <person name="Hildebrand F."/>
            <person name="Pallen M.J."/>
        </authorList>
    </citation>
    <scope>NUCLEOTIDE SEQUENCE</scope>
    <source>
        <strain evidence="4">CHK191-8634</strain>
    </source>
</reference>
<dbReference type="GO" id="GO:0004594">
    <property type="term" value="F:pantothenate kinase activity"/>
    <property type="evidence" value="ECO:0007669"/>
    <property type="project" value="UniProtKB-EC"/>
</dbReference>
<dbReference type="EC" id="2.7.1.33" evidence="4"/>
<name>A0A9D1IUC2_9CLOT</name>
<accession>A0A9D1IUC2</accession>
<evidence type="ECO:0000313" key="5">
    <source>
        <dbReference type="Proteomes" id="UP000824073"/>
    </source>
</evidence>
<dbReference type="Proteomes" id="UP000824073">
    <property type="component" value="Unassembled WGS sequence"/>
</dbReference>
<dbReference type="InterPro" id="IPR004567">
    <property type="entry name" value="Type_II_PanK"/>
</dbReference>
<keyword evidence="2" id="KW-0067">ATP-binding</keyword>
<dbReference type="GO" id="GO:0005829">
    <property type="term" value="C:cytosol"/>
    <property type="evidence" value="ECO:0007669"/>
    <property type="project" value="TreeGrafter"/>
</dbReference>
<dbReference type="InterPro" id="IPR043129">
    <property type="entry name" value="ATPase_NBD"/>
</dbReference>
<dbReference type="CDD" id="cd24085">
    <property type="entry name" value="ASKHA_NBD_PanK-II_bac"/>
    <property type="match status" value="1"/>
</dbReference>
<evidence type="ECO:0000256" key="2">
    <source>
        <dbReference type="ARBA" id="ARBA00022840"/>
    </source>
</evidence>
<gene>
    <name evidence="4" type="primary">coaW</name>
    <name evidence="4" type="ORF">IAB67_05245</name>
</gene>
<evidence type="ECO:0000256" key="3">
    <source>
        <dbReference type="ARBA" id="ARBA00022993"/>
    </source>
</evidence>
<protein>
    <submittedName>
        <fullName evidence="4">Type II pantothenate kinase</fullName>
        <ecNumber evidence="4">2.7.1.33</ecNumber>
    </submittedName>
</protein>
<evidence type="ECO:0000313" key="4">
    <source>
        <dbReference type="EMBL" id="HIU43688.1"/>
    </source>
</evidence>
<dbReference type="Gene3D" id="3.30.420.40">
    <property type="match status" value="1"/>
</dbReference>
<dbReference type="AlphaFoldDB" id="A0A9D1IUC2"/>
<dbReference type="NCBIfam" id="NF009842">
    <property type="entry name" value="PRK13317.1"/>
    <property type="match status" value="1"/>
</dbReference>
<comment type="caution">
    <text evidence="4">The sequence shown here is derived from an EMBL/GenBank/DDBJ whole genome shotgun (WGS) entry which is preliminary data.</text>
</comment>
<dbReference type="PANTHER" id="PTHR12280">
    <property type="entry name" value="PANTOTHENATE KINASE"/>
    <property type="match status" value="1"/>
</dbReference>
<dbReference type="PANTHER" id="PTHR12280:SF20">
    <property type="entry name" value="4'-PHOSPHOPANTETHEINE PHOSPHATASE"/>
    <property type="match status" value="1"/>
</dbReference>
<keyword evidence="4" id="KW-0418">Kinase</keyword>
<keyword evidence="4" id="KW-0808">Transferase</keyword>
<dbReference type="SUPFAM" id="SSF53067">
    <property type="entry name" value="Actin-like ATPase domain"/>
    <property type="match status" value="1"/>
</dbReference>
<dbReference type="GO" id="GO:0015937">
    <property type="term" value="P:coenzyme A biosynthetic process"/>
    <property type="evidence" value="ECO:0007669"/>
    <property type="project" value="UniProtKB-KW"/>
</dbReference>
<dbReference type="EMBL" id="DVMR01000043">
    <property type="protein sequence ID" value="HIU43688.1"/>
    <property type="molecule type" value="Genomic_DNA"/>
</dbReference>
<dbReference type="GO" id="GO:0005524">
    <property type="term" value="F:ATP binding"/>
    <property type="evidence" value="ECO:0007669"/>
    <property type="project" value="UniProtKB-KW"/>
</dbReference>
<keyword evidence="3" id="KW-0173">Coenzyme A biosynthesis</keyword>
<evidence type="ECO:0000256" key="1">
    <source>
        <dbReference type="ARBA" id="ARBA00022741"/>
    </source>
</evidence>
<keyword evidence="1" id="KW-0547">Nucleotide-binding</keyword>
<proteinExistence type="predicted"/>
<dbReference type="Pfam" id="PF03630">
    <property type="entry name" value="Fumble"/>
    <property type="match status" value="1"/>
</dbReference>
<sequence>MGYIVGIDIGGSTTKIVGLRGGAVISPISVKAGDPVTSAYGAFGRFLSENGLSIADIDRVLATGVGSSFIKEGLFGIPTKRVDEFMAIGRGGCCLAGVERAIIVSMGTGTALVAVDGEKCVHLGGSGVGGGSLLGLCDKMIGVRSVEHIVAMAQRGRLSNVDLTIGDITEGVLSGMGSEITASNFGKLSDVASSDDLAMGVANLVFQTIGMFAVFAGKSEKVQDIVLTGKLSTFELARGIYRQLEELHGVHFIIPEYSDFATAIGAALAAQEE</sequence>
<reference evidence="4" key="1">
    <citation type="submission" date="2020-10" db="EMBL/GenBank/DDBJ databases">
        <authorList>
            <person name="Gilroy R."/>
        </authorList>
    </citation>
    <scope>NUCLEOTIDE SEQUENCE</scope>
    <source>
        <strain evidence="4">CHK191-8634</strain>
    </source>
</reference>